<feature type="region of interest" description="Disordered" evidence="1">
    <location>
        <begin position="1"/>
        <end position="25"/>
    </location>
</feature>
<name>A0A951QH34_9CYAN</name>
<dbReference type="InterPro" id="IPR027417">
    <property type="entry name" value="P-loop_NTPase"/>
</dbReference>
<reference evidence="3" key="2">
    <citation type="journal article" date="2022" name="Microbiol. Resour. Announc.">
        <title>Metagenome Sequencing to Explore Phylogenomics of Terrestrial Cyanobacteria.</title>
        <authorList>
            <person name="Ward R.D."/>
            <person name="Stajich J.E."/>
            <person name="Johansen J.R."/>
            <person name="Huntemann M."/>
            <person name="Clum A."/>
            <person name="Foster B."/>
            <person name="Foster B."/>
            <person name="Roux S."/>
            <person name="Palaniappan K."/>
            <person name="Varghese N."/>
            <person name="Mukherjee S."/>
            <person name="Reddy T.B.K."/>
            <person name="Daum C."/>
            <person name="Copeland A."/>
            <person name="Chen I.A."/>
            <person name="Ivanova N.N."/>
            <person name="Kyrpides N.C."/>
            <person name="Shapiro N."/>
            <person name="Eloe-Fadrosh E.A."/>
            <person name="Pietrasiak N."/>
        </authorList>
    </citation>
    <scope>NUCLEOTIDE SEQUENCE</scope>
    <source>
        <strain evidence="3">GSE-NOS-MK-12-04C</strain>
    </source>
</reference>
<dbReference type="Proteomes" id="UP000729701">
    <property type="component" value="Unassembled WGS sequence"/>
</dbReference>
<feature type="region of interest" description="Disordered" evidence="1">
    <location>
        <begin position="61"/>
        <end position="84"/>
    </location>
</feature>
<evidence type="ECO:0000313" key="3">
    <source>
        <dbReference type="EMBL" id="MBW4665927.1"/>
    </source>
</evidence>
<evidence type="ECO:0000259" key="2">
    <source>
        <dbReference type="SMART" id="SM00382"/>
    </source>
</evidence>
<proteinExistence type="predicted"/>
<organism evidence="3 4">
    <name type="scientific">Cyanomargarita calcarea GSE-NOS-MK-12-04C</name>
    <dbReference type="NCBI Taxonomy" id="2839659"/>
    <lineage>
        <taxon>Bacteria</taxon>
        <taxon>Bacillati</taxon>
        <taxon>Cyanobacteriota</taxon>
        <taxon>Cyanophyceae</taxon>
        <taxon>Nostocales</taxon>
        <taxon>Cyanomargaritaceae</taxon>
        <taxon>Cyanomargarita</taxon>
    </lineage>
</organism>
<dbReference type="InterPro" id="IPR050764">
    <property type="entry name" value="CbbQ/NirQ/NorQ/GpvN"/>
</dbReference>
<dbReference type="AlphaFoldDB" id="A0A951QH34"/>
<dbReference type="Pfam" id="PF07728">
    <property type="entry name" value="AAA_5"/>
    <property type="match status" value="1"/>
</dbReference>
<dbReference type="CDD" id="cd00009">
    <property type="entry name" value="AAA"/>
    <property type="match status" value="1"/>
</dbReference>
<dbReference type="SUPFAM" id="SSF52540">
    <property type="entry name" value="P-loop containing nucleoside triphosphate hydrolases"/>
    <property type="match status" value="1"/>
</dbReference>
<dbReference type="GO" id="GO:0016887">
    <property type="term" value="F:ATP hydrolysis activity"/>
    <property type="evidence" value="ECO:0007669"/>
    <property type="project" value="InterPro"/>
</dbReference>
<dbReference type="GO" id="GO:0005524">
    <property type="term" value="F:ATP binding"/>
    <property type="evidence" value="ECO:0007669"/>
    <property type="project" value="InterPro"/>
</dbReference>
<feature type="domain" description="AAA+ ATPase" evidence="2">
    <location>
        <begin position="102"/>
        <end position="295"/>
    </location>
</feature>
<feature type="compositionally biased region" description="Basic and acidic residues" evidence="1">
    <location>
        <begin position="62"/>
        <end position="84"/>
    </location>
</feature>
<comment type="caution">
    <text evidence="3">The sequence shown here is derived from an EMBL/GenBank/DDBJ whole genome shotgun (WGS) entry which is preliminary data.</text>
</comment>
<dbReference type="PANTHER" id="PTHR42759">
    <property type="entry name" value="MOXR FAMILY PROTEIN"/>
    <property type="match status" value="1"/>
</dbReference>
<dbReference type="InterPro" id="IPR003593">
    <property type="entry name" value="AAA+_ATPase"/>
</dbReference>
<protein>
    <submittedName>
        <fullName evidence="3">MoxR family ATPase</fullName>
    </submittedName>
</protein>
<evidence type="ECO:0000313" key="4">
    <source>
        <dbReference type="Proteomes" id="UP000729701"/>
    </source>
</evidence>
<sequence length="367" mass="41325">MSSEKQDWRIFRGDGEQLGRIEDLPPPPLWRQFQHNIDPKNSDQSFSDYWKKLPGVFIPDENSSKKDSADENSSRDEMRGKTFRLDSQQEQIIDAVNAALYLRRPLLVTGRPGTGKTSLAYAIAYELQLGPLLKWPITTRSTLEEGLYQYDALGRLQAIQQETATGQQPQTDDIKSNIGDFIRLGPLGTAFLPTPYPRVLLIDEIDKSDINLPNDLLNLLEEGEFGIPVLKRLAKQDEKPVVVGTADDRTFPLLGGKVLCKSFPLIVMTSNDERDFPPAFLRRCLQVKMPKPTEEELGTIVKAHLGQEIAQQVTDLIAEFARKRDREAVNLATDQLLNAVFLRTHNAETQSLKNLLFTSLSNTDPNP</sequence>
<gene>
    <name evidence="3" type="ORF">KME60_00430</name>
</gene>
<dbReference type="InterPro" id="IPR011704">
    <property type="entry name" value="ATPase_dyneun-rel_AAA"/>
</dbReference>
<dbReference type="SMART" id="SM00382">
    <property type="entry name" value="AAA"/>
    <property type="match status" value="1"/>
</dbReference>
<evidence type="ECO:0000256" key="1">
    <source>
        <dbReference type="SAM" id="MobiDB-lite"/>
    </source>
</evidence>
<reference evidence="3" key="1">
    <citation type="submission" date="2021-05" db="EMBL/GenBank/DDBJ databases">
        <authorList>
            <person name="Pietrasiak N."/>
            <person name="Ward R."/>
            <person name="Stajich J.E."/>
            <person name="Kurbessoian T."/>
        </authorList>
    </citation>
    <scope>NUCLEOTIDE SEQUENCE</scope>
    <source>
        <strain evidence="3">GSE-NOS-MK-12-04C</strain>
    </source>
</reference>
<dbReference type="Gene3D" id="3.40.50.300">
    <property type="entry name" value="P-loop containing nucleotide triphosphate hydrolases"/>
    <property type="match status" value="1"/>
</dbReference>
<dbReference type="EMBL" id="JAHHGZ010000001">
    <property type="protein sequence ID" value="MBW4665927.1"/>
    <property type="molecule type" value="Genomic_DNA"/>
</dbReference>
<feature type="compositionally biased region" description="Basic and acidic residues" evidence="1">
    <location>
        <begin position="1"/>
        <end position="23"/>
    </location>
</feature>
<accession>A0A951QH34</accession>
<dbReference type="PANTHER" id="PTHR42759:SF1">
    <property type="entry name" value="MAGNESIUM-CHELATASE SUBUNIT CHLD"/>
    <property type="match status" value="1"/>
</dbReference>